<dbReference type="InterPro" id="IPR036691">
    <property type="entry name" value="Endo/exonu/phosph_ase_sf"/>
</dbReference>
<dbReference type="Proteomes" id="UP000050792">
    <property type="component" value="Unassembled WGS sequence"/>
</dbReference>
<dbReference type="WBParaSite" id="SRDH1_6350.1">
    <property type="protein sequence ID" value="SRDH1_6350.1"/>
    <property type="gene ID" value="SRDH1_6350"/>
</dbReference>
<evidence type="ECO:0000313" key="2">
    <source>
        <dbReference type="WBParaSite" id="SRDH1_6350.1"/>
    </source>
</evidence>
<reference evidence="1" key="1">
    <citation type="submission" date="2022-06" db="EMBL/GenBank/DDBJ databases">
        <authorList>
            <person name="Berger JAMES D."/>
            <person name="Berger JAMES D."/>
        </authorList>
    </citation>
    <scope>NUCLEOTIDE SEQUENCE [LARGE SCALE GENOMIC DNA]</scope>
</reference>
<keyword evidence="1" id="KW-1185">Reference proteome</keyword>
<name>A0AA85FV08_9TREM</name>
<dbReference type="AlphaFoldDB" id="A0AA85FV08"/>
<accession>A0AA85FV08</accession>
<reference evidence="2" key="2">
    <citation type="submission" date="2023-11" db="UniProtKB">
        <authorList>
            <consortium name="WormBaseParasite"/>
        </authorList>
    </citation>
    <scope>IDENTIFICATION</scope>
</reference>
<sequence length="172" mass="19742">MRRHNLEMFRISETHWTQAEQKKLASVDVLLYSGHEEENAPHTQGVAQMLSKEVHKAFAGWESYESRIISASFGTKEGITRSVIQCYAPTNDRNDDDKDQIYEVLQSTVEKCSEKELTILMEDLDAKVGIDNTEGVAQMLSKEIHKAFTGWESHESRIISAFFRTVLWNQTM</sequence>
<protein>
    <submittedName>
        <fullName evidence="2">Uncharacterized protein</fullName>
    </submittedName>
</protein>
<organism evidence="1 2">
    <name type="scientific">Schistosoma rodhaini</name>
    <dbReference type="NCBI Taxonomy" id="6188"/>
    <lineage>
        <taxon>Eukaryota</taxon>
        <taxon>Metazoa</taxon>
        <taxon>Spiralia</taxon>
        <taxon>Lophotrochozoa</taxon>
        <taxon>Platyhelminthes</taxon>
        <taxon>Trematoda</taxon>
        <taxon>Digenea</taxon>
        <taxon>Strigeidida</taxon>
        <taxon>Schistosomatoidea</taxon>
        <taxon>Schistosomatidae</taxon>
        <taxon>Schistosoma</taxon>
    </lineage>
</organism>
<dbReference type="Gene3D" id="3.60.10.10">
    <property type="entry name" value="Endonuclease/exonuclease/phosphatase"/>
    <property type="match status" value="1"/>
</dbReference>
<evidence type="ECO:0000313" key="1">
    <source>
        <dbReference type="Proteomes" id="UP000050792"/>
    </source>
</evidence>
<proteinExistence type="predicted"/>